<dbReference type="InterPro" id="IPR025657">
    <property type="entry name" value="RadC_JAB"/>
</dbReference>
<dbReference type="AlphaFoldDB" id="A0A239E7P8"/>
<evidence type="ECO:0000313" key="8">
    <source>
        <dbReference type="Proteomes" id="UP000198379"/>
    </source>
</evidence>
<dbReference type="GO" id="GO:0008237">
    <property type="term" value="F:metallopeptidase activity"/>
    <property type="evidence" value="ECO:0007669"/>
    <property type="project" value="UniProtKB-KW"/>
</dbReference>
<proteinExistence type="predicted"/>
<dbReference type="Proteomes" id="UP000198379">
    <property type="component" value="Unassembled WGS sequence"/>
</dbReference>
<dbReference type="InterPro" id="IPR001405">
    <property type="entry name" value="UPF0758"/>
</dbReference>
<dbReference type="EMBL" id="FZNY01000014">
    <property type="protein sequence ID" value="SNS40489.1"/>
    <property type="molecule type" value="Genomic_DNA"/>
</dbReference>
<keyword evidence="1" id="KW-0645">Protease</keyword>
<dbReference type="CDD" id="cd08071">
    <property type="entry name" value="MPN_DUF2466"/>
    <property type="match status" value="1"/>
</dbReference>
<dbReference type="PANTHER" id="PTHR30471">
    <property type="entry name" value="DNA REPAIR PROTEIN RADC"/>
    <property type="match status" value="1"/>
</dbReference>
<keyword evidence="3" id="KW-0378">Hydrolase</keyword>
<evidence type="ECO:0000256" key="5">
    <source>
        <dbReference type="ARBA" id="ARBA00023049"/>
    </source>
</evidence>
<evidence type="ECO:0000256" key="3">
    <source>
        <dbReference type="ARBA" id="ARBA00022801"/>
    </source>
</evidence>
<evidence type="ECO:0000256" key="2">
    <source>
        <dbReference type="ARBA" id="ARBA00022723"/>
    </source>
</evidence>
<dbReference type="InterPro" id="IPR037518">
    <property type="entry name" value="MPN"/>
</dbReference>
<name>A0A239E7P8_9FLAO</name>
<dbReference type="Pfam" id="PF04002">
    <property type="entry name" value="RadC"/>
    <property type="match status" value="1"/>
</dbReference>
<evidence type="ECO:0000259" key="6">
    <source>
        <dbReference type="PROSITE" id="PS50249"/>
    </source>
</evidence>
<evidence type="ECO:0000256" key="1">
    <source>
        <dbReference type="ARBA" id="ARBA00022670"/>
    </source>
</evidence>
<feature type="domain" description="MPN" evidence="6">
    <location>
        <begin position="30"/>
        <end position="156"/>
    </location>
</feature>
<keyword evidence="8" id="KW-1185">Reference proteome</keyword>
<gene>
    <name evidence="7" type="ORF">SAMN06265376_11440</name>
</gene>
<dbReference type="GO" id="GO:0046872">
    <property type="term" value="F:metal ion binding"/>
    <property type="evidence" value="ECO:0007669"/>
    <property type="project" value="UniProtKB-KW"/>
</dbReference>
<keyword evidence="5" id="KW-0482">Metalloprotease</keyword>
<keyword evidence="2" id="KW-0479">Metal-binding</keyword>
<accession>A0A239E7P8</accession>
<dbReference type="PANTHER" id="PTHR30471:SF3">
    <property type="entry name" value="UPF0758 PROTEIN YEES-RELATED"/>
    <property type="match status" value="1"/>
</dbReference>
<evidence type="ECO:0000256" key="4">
    <source>
        <dbReference type="ARBA" id="ARBA00022833"/>
    </source>
</evidence>
<dbReference type="PROSITE" id="PS01302">
    <property type="entry name" value="UPF0758"/>
    <property type="match status" value="1"/>
</dbReference>
<reference evidence="7 8" key="1">
    <citation type="submission" date="2017-06" db="EMBL/GenBank/DDBJ databases">
        <authorList>
            <person name="Kim H.J."/>
            <person name="Triplett B.A."/>
        </authorList>
    </citation>
    <scope>NUCLEOTIDE SEQUENCE [LARGE SCALE GENOMIC DNA]</scope>
    <source>
        <strain evidence="7 8">DSM 25597</strain>
    </source>
</reference>
<dbReference type="GO" id="GO:0006508">
    <property type="term" value="P:proteolysis"/>
    <property type="evidence" value="ECO:0007669"/>
    <property type="project" value="UniProtKB-KW"/>
</dbReference>
<evidence type="ECO:0000313" key="7">
    <source>
        <dbReference type="EMBL" id="SNS40489.1"/>
    </source>
</evidence>
<dbReference type="RefSeq" id="WP_089374075.1">
    <property type="nucleotide sequence ID" value="NZ_BMEP01000004.1"/>
</dbReference>
<protein>
    <submittedName>
        <fullName evidence="7">DNA repair protein RadC</fullName>
    </submittedName>
</protein>
<keyword evidence="4" id="KW-0862">Zinc</keyword>
<dbReference type="Gene3D" id="3.40.140.10">
    <property type="entry name" value="Cytidine Deaminase, domain 2"/>
    <property type="match status" value="1"/>
</dbReference>
<organism evidence="7 8">
    <name type="scientific">Dokdonia pacifica</name>
    <dbReference type="NCBI Taxonomy" id="1627892"/>
    <lineage>
        <taxon>Bacteria</taxon>
        <taxon>Pseudomonadati</taxon>
        <taxon>Bacteroidota</taxon>
        <taxon>Flavobacteriia</taxon>
        <taxon>Flavobacteriales</taxon>
        <taxon>Flavobacteriaceae</taxon>
        <taxon>Dokdonia</taxon>
    </lineage>
</organism>
<dbReference type="OrthoDB" id="9804482at2"/>
<sequence>MKPKKQHPLDIALCNEVQIHYKRPVYDETKNIKGSKSAEAIFRDFVDTERLDFKEFFFVMLVTNANQVIAISEISVGGTTGTLVNIKEVVQLAILTNASGVLICHNHPSGVLKKSTSDEATTQRIKGALGLLDIKLLDHIILTTENYTSFSDEGWL</sequence>
<dbReference type="InterPro" id="IPR020891">
    <property type="entry name" value="UPF0758_CS"/>
</dbReference>
<dbReference type="PROSITE" id="PS50249">
    <property type="entry name" value="MPN"/>
    <property type="match status" value="1"/>
</dbReference>